<keyword evidence="3" id="KW-0732">Signal</keyword>
<organism evidence="8 9">
    <name type="scientific">Sphingomonas pokkalii</name>
    <dbReference type="NCBI Taxonomy" id="2175090"/>
    <lineage>
        <taxon>Bacteria</taxon>
        <taxon>Pseudomonadati</taxon>
        <taxon>Pseudomonadota</taxon>
        <taxon>Alphaproteobacteria</taxon>
        <taxon>Sphingomonadales</taxon>
        <taxon>Sphingomonadaceae</taxon>
        <taxon>Sphingomonas</taxon>
    </lineage>
</organism>
<dbReference type="Pfam" id="PF01055">
    <property type="entry name" value="Glyco_hydro_31_2nd"/>
    <property type="match status" value="1"/>
</dbReference>
<comment type="similarity">
    <text evidence="1 2">Belongs to the glycosyl hydrolase 31 family.</text>
</comment>
<dbReference type="RefSeq" id="WP_116469323.1">
    <property type="nucleotide sequence ID" value="NZ_QENQ01000001.1"/>
</dbReference>
<dbReference type="CDD" id="cd06591">
    <property type="entry name" value="GH31_xylosidase_XylS"/>
    <property type="match status" value="1"/>
</dbReference>
<dbReference type="InterPro" id="IPR017853">
    <property type="entry name" value="GH"/>
</dbReference>
<dbReference type="GO" id="GO:0004553">
    <property type="term" value="F:hydrolase activity, hydrolyzing O-glycosyl compounds"/>
    <property type="evidence" value="ECO:0007669"/>
    <property type="project" value="InterPro"/>
</dbReference>
<keyword evidence="9" id="KW-1185">Reference proteome</keyword>
<dbReference type="GO" id="GO:0030246">
    <property type="term" value="F:carbohydrate binding"/>
    <property type="evidence" value="ECO:0007669"/>
    <property type="project" value="InterPro"/>
</dbReference>
<dbReference type="InterPro" id="IPR051816">
    <property type="entry name" value="Glycosyl_Hydrolase_31"/>
</dbReference>
<dbReference type="EMBL" id="QENQ01000001">
    <property type="protein sequence ID" value="PVX29905.1"/>
    <property type="molecule type" value="Genomic_DNA"/>
</dbReference>
<dbReference type="Gene3D" id="3.20.20.80">
    <property type="entry name" value="Glycosidases"/>
    <property type="match status" value="1"/>
</dbReference>
<dbReference type="SUPFAM" id="SSF51445">
    <property type="entry name" value="(Trans)glycosidases"/>
    <property type="match status" value="1"/>
</dbReference>
<dbReference type="Gene3D" id="2.60.40.1760">
    <property type="entry name" value="glycosyl hydrolase (family 31)"/>
    <property type="match status" value="1"/>
</dbReference>
<feature type="chain" id="PRO_5015642836" evidence="3">
    <location>
        <begin position="28"/>
        <end position="785"/>
    </location>
</feature>
<dbReference type="SUPFAM" id="SSF74650">
    <property type="entry name" value="Galactose mutarotase-like"/>
    <property type="match status" value="1"/>
</dbReference>
<feature type="domain" description="Glycosyl hydrolase family 31 C-terminal" evidence="7">
    <location>
        <begin position="590"/>
        <end position="675"/>
    </location>
</feature>
<dbReference type="Gene3D" id="2.60.40.1180">
    <property type="entry name" value="Golgi alpha-mannosidase II"/>
    <property type="match status" value="2"/>
</dbReference>
<dbReference type="PANTHER" id="PTHR43863">
    <property type="entry name" value="HYDROLASE, PUTATIVE (AFU_ORTHOLOGUE AFUA_1G03140)-RELATED"/>
    <property type="match status" value="1"/>
</dbReference>
<keyword evidence="2" id="KW-0326">Glycosidase</keyword>
<dbReference type="CDD" id="cd14752">
    <property type="entry name" value="GH31_N"/>
    <property type="match status" value="1"/>
</dbReference>
<proteinExistence type="inferred from homology"/>
<keyword evidence="2" id="KW-0378">Hydrolase</keyword>
<dbReference type="InterPro" id="IPR025887">
    <property type="entry name" value="Glyco_hydro_31_N_dom"/>
</dbReference>
<dbReference type="Pfam" id="PF17137">
    <property type="entry name" value="DUF5110"/>
    <property type="match status" value="1"/>
</dbReference>
<dbReference type="InterPro" id="IPR048395">
    <property type="entry name" value="Glyco_hydro_31_C"/>
</dbReference>
<evidence type="ECO:0000259" key="4">
    <source>
        <dbReference type="Pfam" id="PF01055"/>
    </source>
</evidence>
<dbReference type="GO" id="GO:0005975">
    <property type="term" value="P:carbohydrate metabolic process"/>
    <property type="evidence" value="ECO:0007669"/>
    <property type="project" value="InterPro"/>
</dbReference>
<evidence type="ECO:0000313" key="9">
    <source>
        <dbReference type="Proteomes" id="UP000245890"/>
    </source>
</evidence>
<reference evidence="8 9" key="1">
    <citation type="submission" date="2018-05" db="EMBL/GenBank/DDBJ databases">
        <title>Description of Sphingomonas pokkalii sp nov, isolated from the rhizosphere of saline tolerant pokkali rice and its draft genome analysis.</title>
        <authorList>
            <person name="Menon R."/>
            <person name="Kumari S."/>
            <person name="Rameshkumar N."/>
        </authorList>
    </citation>
    <scope>NUCLEOTIDE SEQUENCE [LARGE SCALE GENOMIC DNA]</scope>
    <source>
        <strain evidence="8 9">L3B27</strain>
    </source>
</reference>
<dbReference type="Pfam" id="PF21365">
    <property type="entry name" value="Glyco_hydro_31_3rd"/>
    <property type="match status" value="1"/>
</dbReference>
<sequence>MSMKAKSLLLFGAALTATIAPSFFAQAVPLQAATAEGATLLAQNSTGATFRTAQGVLALTVWGDHILRVSMLREGAERTPDLALVGQPAKVAWTLDQQPERYLLATPAMRISVDRKTGAVALLGADGKPLVAETDLYRRRLGGTPAADGAVQLVFAAPEGRAVYGLGQHQAGLLDYRGTIVRLQQANTDVGVPVLVSPAGFGLFWNNAAVTEVAVDTPQAGNRIVFRSQAGEGVDYFLFAGPDVDQVIGAYRQLTGAASLLPRWAWGLWQSKERYGSQAELLGVAAEYRRLGIPLDAVVQDWQYWPAGRWGSHEMDASRFPDPKAMLDTLHRQNLHSIVSVWPRFDLGLENSKALDAIGGLYPKTYPNVYPAGEGRWYDAFSSKARALYWRQISDRLGKAGFDGYWLDGSEAELGGHWGEMAEVNTAAGPGAQLFNAYPLMHTTAVHDGMAADYAGKRPLLLTRSAWAGQQRNGAFTWSGDVSGRWDVFARQIPAGVNFSMTGNPFWSADIGGFFGGSPKDPAYQELFTRWLQFAVFNPMFRIHGTGDGKEVYSFPESVRQPLLDAVALRYRLLPFIYAQSWQVAAHGASFLYPAGMVFPNDAKAQDLRDQYLFGRNLLVSPVIEQGATARAVYLPAGTDWIDFWSGARHAGGARIQVAAPIGQIPVQVAAGTILPLGSPVHYAAQSPDRPIELRVYRGADGRFTLYDDAGDGQGWKRGERATIDLVLNDKAGTLTIGAREGRYPGMAKTRRFRVVTVAPGAGTGLAEAPGREIVYDGRQVVVAL</sequence>
<dbReference type="InterPro" id="IPR013780">
    <property type="entry name" value="Glyco_hydro_b"/>
</dbReference>
<gene>
    <name evidence="8" type="ORF">DD559_11660</name>
</gene>
<dbReference type="OrthoDB" id="176168at2"/>
<name>A0A2U0SF44_9SPHN</name>
<evidence type="ECO:0000259" key="5">
    <source>
        <dbReference type="Pfam" id="PF13802"/>
    </source>
</evidence>
<evidence type="ECO:0000256" key="3">
    <source>
        <dbReference type="SAM" id="SignalP"/>
    </source>
</evidence>
<evidence type="ECO:0000256" key="2">
    <source>
        <dbReference type="RuleBase" id="RU361185"/>
    </source>
</evidence>
<protein>
    <submittedName>
        <fullName evidence="8">Alpha-glucosidase</fullName>
    </submittedName>
</protein>
<evidence type="ECO:0000259" key="7">
    <source>
        <dbReference type="Pfam" id="PF21365"/>
    </source>
</evidence>
<evidence type="ECO:0000313" key="8">
    <source>
        <dbReference type="EMBL" id="PVX29905.1"/>
    </source>
</evidence>
<evidence type="ECO:0000256" key="1">
    <source>
        <dbReference type="ARBA" id="ARBA00007806"/>
    </source>
</evidence>
<feature type="signal peptide" evidence="3">
    <location>
        <begin position="1"/>
        <end position="27"/>
    </location>
</feature>
<feature type="domain" description="Glycoside hydrolase family 31 N-terminal" evidence="5">
    <location>
        <begin position="57"/>
        <end position="212"/>
    </location>
</feature>
<feature type="domain" description="Glycoside hydrolase family 31 TIM barrel" evidence="4">
    <location>
        <begin position="259"/>
        <end position="579"/>
    </location>
</feature>
<accession>A0A2U0SF44</accession>
<dbReference type="Proteomes" id="UP000245890">
    <property type="component" value="Unassembled WGS sequence"/>
</dbReference>
<comment type="caution">
    <text evidence="8">The sequence shown here is derived from an EMBL/GenBank/DDBJ whole genome shotgun (WGS) entry which is preliminary data.</text>
</comment>
<dbReference type="SUPFAM" id="SSF51011">
    <property type="entry name" value="Glycosyl hydrolase domain"/>
    <property type="match status" value="1"/>
</dbReference>
<feature type="domain" description="DUF5110" evidence="6">
    <location>
        <begin position="691"/>
        <end position="758"/>
    </location>
</feature>
<dbReference type="InterPro" id="IPR033403">
    <property type="entry name" value="DUF5110"/>
</dbReference>
<dbReference type="AlphaFoldDB" id="A0A2U0SF44"/>
<evidence type="ECO:0000259" key="6">
    <source>
        <dbReference type="Pfam" id="PF17137"/>
    </source>
</evidence>
<dbReference type="Pfam" id="PF13802">
    <property type="entry name" value="Gal_mutarotas_2"/>
    <property type="match status" value="1"/>
</dbReference>
<dbReference type="InterPro" id="IPR000322">
    <property type="entry name" value="Glyco_hydro_31_TIM"/>
</dbReference>
<dbReference type="InterPro" id="IPR011013">
    <property type="entry name" value="Gal_mutarotase_sf_dom"/>
</dbReference>
<dbReference type="PANTHER" id="PTHR43863:SF2">
    <property type="entry name" value="MALTASE-GLUCOAMYLASE"/>
    <property type="match status" value="1"/>
</dbReference>